<evidence type="ECO:0000313" key="1">
    <source>
        <dbReference type="EMBL" id="VAX36277.1"/>
    </source>
</evidence>
<reference evidence="1" key="1">
    <citation type="submission" date="2018-06" db="EMBL/GenBank/DDBJ databases">
        <authorList>
            <person name="Zhirakovskaya E."/>
        </authorList>
    </citation>
    <scope>NUCLEOTIDE SEQUENCE</scope>
</reference>
<dbReference type="EMBL" id="UOGK01000049">
    <property type="protein sequence ID" value="VAX36277.1"/>
    <property type="molecule type" value="Genomic_DNA"/>
</dbReference>
<protein>
    <submittedName>
        <fullName evidence="1">Uncharacterized protein</fullName>
    </submittedName>
</protein>
<dbReference type="AlphaFoldDB" id="A0A3B1E2R9"/>
<proteinExistence type="predicted"/>
<organism evidence="1">
    <name type="scientific">hydrothermal vent metagenome</name>
    <dbReference type="NCBI Taxonomy" id="652676"/>
    <lineage>
        <taxon>unclassified sequences</taxon>
        <taxon>metagenomes</taxon>
        <taxon>ecological metagenomes</taxon>
    </lineage>
</organism>
<sequence length="75" mass="8479">MPKLRLFHGIDPLESDAIPFPRARQLGERFELHLADSVSSIRQVEEALDQVQHRLDNAQALLTGTWFDDDGPRAA</sequence>
<gene>
    <name evidence="1" type="ORF">MNBD_PLANCTO03-295</name>
</gene>
<name>A0A3B1E2R9_9ZZZZ</name>
<accession>A0A3B1E2R9</accession>